<dbReference type="UniPathway" id="UPA00071"/>
<keyword evidence="4 5" id="KW-0342">GTP-binding</keyword>
<evidence type="ECO:0000256" key="3">
    <source>
        <dbReference type="ARBA" id="ARBA00022741"/>
    </source>
</evidence>
<comment type="function">
    <text evidence="5">Guanylyltransferase that catalyzes the activation of (2R)-3-phosphoglycerate (3PG) as 3-[(R)-glyceryl]-diphospho-5'-guanosine, via the condensation of 3PG with GTP. It is involved in the biosynthesis of a derivative of the hydride carrier cofactor coenzyme F420, 3PG-F420.</text>
</comment>
<dbReference type="EMBL" id="CP014544">
    <property type="protein sequence ID" value="AMO68985.1"/>
    <property type="molecule type" value="Genomic_DNA"/>
</dbReference>
<evidence type="ECO:0000256" key="1">
    <source>
        <dbReference type="ARBA" id="ARBA00022679"/>
    </source>
</evidence>
<dbReference type="InterPro" id="IPR002835">
    <property type="entry name" value="CofC"/>
</dbReference>
<protein>
    <recommendedName>
        <fullName evidence="5">3-phospho-D-glycerate guanylyltransferase</fullName>
        <shortName evidence="5">3PG guanylyltransferase</shortName>
        <ecNumber evidence="5">2.7.7.106</ecNumber>
    </recommendedName>
</protein>
<keyword evidence="3 5" id="KW-0547">Nucleotide-binding</keyword>
<dbReference type="Gene3D" id="3.90.550.10">
    <property type="entry name" value="Spore Coat Polysaccharide Biosynthesis Protein SpsA, Chain A"/>
    <property type="match status" value="1"/>
</dbReference>
<dbReference type="PANTHER" id="PTHR40392:SF1">
    <property type="entry name" value="2-PHOSPHO-L-LACTATE GUANYLYLTRANSFERASE"/>
    <property type="match status" value="1"/>
</dbReference>
<dbReference type="Proteomes" id="UP000074119">
    <property type="component" value="Chromosome"/>
</dbReference>
<evidence type="ECO:0000256" key="5">
    <source>
        <dbReference type="HAMAP-Rule" id="MF_02114"/>
    </source>
</evidence>
<evidence type="ECO:0000313" key="7">
    <source>
        <dbReference type="Proteomes" id="UP000074119"/>
    </source>
</evidence>
<sequence>MFWILPRELRCEIKIKIIYKVKNCMWALLPLKDFVQAKQRLSGSLTVSERRGLFHAMVEDVLTVMSVHPSLERVVLVSDDPAAQLLAEHYRVECWSERSFAVRGLSAVVTAALAKIQAIAVGEQNTVMVVHGDLPLLCASELDTVICEHQQLLDAGNSGLSIVTDRHQRGSNILVCDPARPLNLAYGADSCALHCEEARRIGIPAQVLQLPGIGQDIDTREDLLRLLALPRTGVATHTLTFLHDTGIAQRLNTMNTEANVDALITHTESALSEWNTL</sequence>
<name>A0A127M708_9GAMM</name>
<dbReference type="STRING" id="1470434.AZF00_12040"/>
<dbReference type="PANTHER" id="PTHR40392">
    <property type="entry name" value="2-PHOSPHO-L-LACTATE GUANYLYLTRANSFERASE"/>
    <property type="match status" value="1"/>
</dbReference>
<dbReference type="InterPro" id="IPR029044">
    <property type="entry name" value="Nucleotide-diphossugar_trans"/>
</dbReference>
<dbReference type="KEGG" id="zal:AZF00_12040"/>
<keyword evidence="1 5" id="KW-0808">Transferase</keyword>
<gene>
    <name evidence="5" type="primary">fbiD</name>
    <name evidence="6" type="ORF">AZF00_12040</name>
</gene>
<dbReference type="GO" id="GO:0005525">
    <property type="term" value="F:GTP binding"/>
    <property type="evidence" value="ECO:0007669"/>
    <property type="project" value="UniProtKB-KW"/>
</dbReference>
<dbReference type="NCBIfam" id="TIGR03552">
    <property type="entry name" value="F420_cofC"/>
    <property type="match status" value="1"/>
</dbReference>
<keyword evidence="2 5" id="KW-0548">Nucleotidyltransferase</keyword>
<dbReference type="SUPFAM" id="SSF53448">
    <property type="entry name" value="Nucleotide-diphospho-sugar transferases"/>
    <property type="match status" value="1"/>
</dbReference>
<proteinExistence type="inferred from homology"/>
<comment type="catalytic activity">
    <reaction evidence="5">
        <text>(2R)-3-phosphoglycerate + GTP + H(+) = 3-[(R)-glyceryl]-diphospho-5'-guanosine + diphosphate</text>
        <dbReference type="Rhea" id="RHEA:63440"/>
        <dbReference type="ChEBI" id="CHEBI:15378"/>
        <dbReference type="ChEBI" id="CHEBI:33019"/>
        <dbReference type="ChEBI" id="CHEBI:37565"/>
        <dbReference type="ChEBI" id="CHEBI:58272"/>
        <dbReference type="ChEBI" id="CHEBI:147306"/>
        <dbReference type="EC" id="2.7.7.106"/>
    </reaction>
</comment>
<dbReference type="GO" id="GO:0052645">
    <property type="term" value="P:F420-0 metabolic process"/>
    <property type="evidence" value="ECO:0007669"/>
    <property type="project" value="UniProtKB-UniRule"/>
</dbReference>
<accession>A0A127M708</accession>
<organism evidence="6 7">
    <name type="scientific">Zhongshania aliphaticivorans</name>
    <dbReference type="NCBI Taxonomy" id="1470434"/>
    <lineage>
        <taxon>Bacteria</taxon>
        <taxon>Pseudomonadati</taxon>
        <taxon>Pseudomonadota</taxon>
        <taxon>Gammaproteobacteria</taxon>
        <taxon>Cellvibrionales</taxon>
        <taxon>Spongiibacteraceae</taxon>
        <taxon>Zhongshania</taxon>
    </lineage>
</organism>
<dbReference type="HAMAP" id="MF_02114">
    <property type="entry name" value="CofC"/>
    <property type="match status" value="1"/>
</dbReference>
<evidence type="ECO:0000313" key="6">
    <source>
        <dbReference type="EMBL" id="AMO68985.1"/>
    </source>
</evidence>
<dbReference type="Pfam" id="PF01983">
    <property type="entry name" value="CofC"/>
    <property type="match status" value="1"/>
</dbReference>
<comment type="pathway">
    <text evidence="5">Cofactor biosynthesis; coenzyme F420 biosynthesis.</text>
</comment>
<dbReference type="GO" id="GO:0043814">
    <property type="term" value="F:phospholactate guanylyltransferase activity"/>
    <property type="evidence" value="ECO:0007669"/>
    <property type="project" value="InterPro"/>
</dbReference>
<comment type="similarity">
    <text evidence="5">Belongs to the CofC family.</text>
</comment>
<evidence type="ECO:0000256" key="2">
    <source>
        <dbReference type="ARBA" id="ARBA00022695"/>
    </source>
</evidence>
<dbReference type="EC" id="2.7.7.106" evidence="5"/>
<evidence type="ECO:0000256" key="4">
    <source>
        <dbReference type="ARBA" id="ARBA00023134"/>
    </source>
</evidence>
<dbReference type="AlphaFoldDB" id="A0A127M708"/>
<reference evidence="6 7" key="1">
    <citation type="submission" date="2015-12" db="EMBL/GenBank/DDBJ databases">
        <authorList>
            <person name="Shamseldin A."/>
            <person name="Moawad H."/>
            <person name="Abd El-Rahim W.M."/>
            <person name="Sadowsky M.J."/>
        </authorList>
    </citation>
    <scope>NUCLEOTIDE SEQUENCE [LARGE SCALE GENOMIC DNA]</scope>
    <source>
        <strain evidence="6 7">SM2</strain>
    </source>
</reference>